<feature type="transmembrane region" description="Helical" evidence="1">
    <location>
        <begin position="258"/>
        <end position="275"/>
    </location>
</feature>
<dbReference type="PANTHER" id="PTHR43229">
    <property type="entry name" value="NODULATION PROTEIN J"/>
    <property type="match status" value="1"/>
</dbReference>
<feature type="transmembrane region" description="Helical" evidence="1">
    <location>
        <begin position="295"/>
        <end position="319"/>
    </location>
</feature>
<feature type="transmembrane region" description="Helical" evidence="1">
    <location>
        <begin position="144"/>
        <end position="166"/>
    </location>
</feature>
<gene>
    <name evidence="2" type="ORF">HNR40_001986</name>
</gene>
<dbReference type="GO" id="GO:0140359">
    <property type="term" value="F:ABC-type transporter activity"/>
    <property type="evidence" value="ECO:0007669"/>
    <property type="project" value="InterPro"/>
</dbReference>
<evidence type="ECO:0000256" key="1">
    <source>
        <dbReference type="SAM" id="Phobius"/>
    </source>
</evidence>
<evidence type="ECO:0000313" key="3">
    <source>
        <dbReference type="Proteomes" id="UP000568380"/>
    </source>
</evidence>
<feature type="transmembrane region" description="Helical" evidence="1">
    <location>
        <begin position="16"/>
        <end position="37"/>
    </location>
</feature>
<name>A0A7W7ZZ60_9ACTN</name>
<keyword evidence="1" id="KW-1133">Transmembrane helix</keyword>
<protein>
    <submittedName>
        <fullName evidence="2">ABC-2 type transport system permease protein</fullName>
    </submittedName>
</protein>
<dbReference type="Proteomes" id="UP000568380">
    <property type="component" value="Unassembled WGS sequence"/>
</dbReference>
<dbReference type="AlphaFoldDB" id="A0A7W7ZZ60"/>
<keyword evidence="1" id="KW-0472">Membrane</keyword>
<proteinExistence type="predicted"/>
<keyword evidence="1" id="KW-0812">Transmembrane</keyword>
<dbReference type="PANTHER" id="PTHR43229:SF2">
    <property type="entry name" value="NODULATION PROTEIN J"/>
    <property type="match status" value="1"/>
</dbReference>
<sequence>MLRILLKDLRRRSRDSMLLVFGVVLPLGMAFVFGVTLSGSGSQQLGRYGVAGPSAAEFTQRTGLPDLKPVADAAQARRLAETNELDAVFVVSPAGIEVVGSVDAPLAVQMAREVAESYALPGGRNVQVVQDATLGTRQLDTRTYHAAGAAMFFAFFAVMLSVTGLFEERRNGTLARLLSMPVPRASILTAKLLVGVIVGLAGMALLVAATTLLLGVRWGPPAGVAALIVAGVLAATGLMTALASFARTPEQAANWQSTAAAVLGLLGGSFFPVAPELSVFTPHHWFLEGLAELRGGASILPALAVLLAVAALSFPVAAVRVRRMVAP</sequence>
<feature type="transmembrane region" description="Helical" evidence="1">
    <location>
        <begin position="187"/>
        <end position="216"/>
    </location>
</feature>
<comment type="caution">
    <text evidence="2">The sequence shown here is derived from an EMBL/GenBank/DDBJ whole genome shotgun (WGS) entry which is preliminary data.</text>
</comment>
<dbReference type="Pfam" id="PF12679">
    <property type="entry name" value="ABC2_membrane_2"/>
    <property type="match status" value="1"/>
</dbReference>
<accession>A0A7W7ZZ60</accession>
<reference evidence="2 3" key="1">
    <citation type="submission" date="2020-08" db="EMBL/GenBank/DDBJ databases">
        <title>Genomic Encyclopedia of Type Strains, Phase IV (KMG-IV): sequencing the most valuable type-strain genomes for metagenomic binning, comparative biology and taxonomic classification.</title>
        <authorList>
            <person name="Goeker M."/>
        </authorList>
    </citation>
    <scope>NUCLEOTIDE SEQUENCE [LARGE SCALE GENOMIC DNA]</scope>
    <source>
        <strain evidence="2 3">DSM 45385</strain>
    </source>
</reference>
<dbReference type="GO" id="GO:0005886">
    <property type="term" value="C:plasma membrane"/>
    <property type="evidence" value="ECO:0007669"/>
    <property type="project" value="UniProtKB-SubCell"/>
</dbReference>
<dbReference type="InterPro" id="IPR051784">
    <property type="entry name" value="Nod_factor_ABC_transporter"/>
</dbReference>
<evidence type="ECO:0000313" key="2">
    <source>
        <dbReference type="EMBL" id="MBB5076522.1"/>
    </source>
</evidence>
<dbReference type="RefSeq" id="WP_184959981.1">
    <property type="nucleotide sequence ID" value="NZ_JACHIN010000002.1"/>
</dbReference>
<keyword evidence="3" id="KW-1185">Reference proteome</keyword>
<dbReference type="EMBL" id="JACHIN010000002">
    <property type="protein sequence ID" value="MBB5076522.1"/>
    <property type="molecule type" value="Genomic_DNA"/>
</dbReference>
<feature type="transmembrane region" description="Helical" evidence="1">
    <location>
        <begin position="222"/>
        <end position="246"/>
    </location>
</feature>
<organism evidence="2 3">
    <name type="scientific">Nonomuraea endophytica</name>
    <dbReference type="NCBI Taxonomy" id="714136"/>
    <lineage>
        <taxon>Bacteria</taxon>
        <taxon>Bacillati</taxon>
        <taxon>Actinomycetota</taxon>
        <taxon>Actinomycetes</taxon>
        <taxon>Streptosporangiales</taxon>
        <taxon>Streptosporangiaceae</taxon>
        <taxon>Nonomuraea</taxon>
    </lineage>
</organism>